<proteinExistence type="predicted"/>
<comment type="caution">
    <text evidence="1">The sequence shown here is derived from an EMBL/GenBank/DDBJ whole genome shotgun (WGS) entry which is preliminary data.</text>
</comment>
<evidence type="ECO:0000313" key="2">
    <source>
        <dbReference type="Proteomes" id="UP001165561"/>
    </source>
</evidence>
<accession>A0ABT5TZQ3</accession>
<dbReference type="EMBL" id="JARACI010001121">
    <property type="protein sequence ID" value="MDD9207545.1"/>
    <property type="molecule type" value="Genomic_DNA"/>
</dbReference>
<dbReference type="Proteomes" id="UP001165561">
    <property type="component" value="Unassembled WGS sequence"/>
</dbReference>
<organism evidence="1 2">
    <name type="scientific">Georgenia halotolerans</name>
    <dbReference type="NCBI Taxonomy" id="3028317"/>
    <lineage>
        <taxon>Bacteria</taxon>
        <taxon>Bacillati</taxon>
        <taxon>Actinomycetota</taxon>
        <taxon>Actinomycetes</taxon>
        <taxon>Micrococcales</taxon>
        <taxon>Bogoriellaceae</taxon>
        <taxon>Georgenia</taxon>
    </lineage>
</organism>
<sequence>MPRSARPLSRAVARSARPCFCGSGADAAQYWDSPGGRTVQLISITKSKVAGERYDGGDTDTVQLS</sequence>
<name>A0ABT5TZQ3_9MICO</name>
<evidence type="ECO:0000313" key="1">
    <source>
        <dbReference type="EMBL" id="MDD9207545.1"/>
    </source>
</evidence>
<gene>
    <name evidence="1" type="ORF">PU560_13900</name>
</gene>
<protein>
    <submittedName>
        <fullName evidence="1">Uncharacterized protein</fullName>
    </submittedName>
</protein>
<keyword evidence="2" id="KW-1185">Reference proteome</keyword>
<reference evidence="1" key="1">
    <citation type="submission" date="2023-02" db="EMBL/GenBank/DDBJ databases">
        <title>Georgenia sp.10Sc9-8, isolated from a soil sample collected from the Taklamakan desert.</title>
        <authorList>
            <person name="Liu S."/>
        </authorList>
    </citation>
    <scope>NUCLEOTIDE SEQUENCE</scope>
    <source>
        <strain evidence="1">10Sc9-8</strain>
    </source>
</reference>